<name>A0A653A7N8_UNCDX</name>
<gene>
    <name evidence="8" type="primary">ccsB</name>
    <name evidence="8" type="ORF">TRIP_B330198</name>
</gene>
<evidence type="ECO:0000256" key="1">
    <source>
        <dbReference type="ARBA" id="ARBA00004141"/>
    </source>
</evidence>
<dbReference type="InterPro" id="IPR045062">
    <property type="entry name" value="Cyt_c_biogenesis_CcsA/CcmC"/>
</dbReference>
<feature type="transmembrane region" description="Helical" evidence="6">
    <location>
        <begin position="123"/>
        <end position="150"/>
    </location>
</feature>
<sequence length="277" mass="31474">MLWFYLALILEWMATAGFLAYIITRRKGFFRYGYGFLLAGFIAHTIFLGYRYHLLEAAPVLNFKAALGFFAWSIVLAYLIFEIRFRLKVLGSFVAPFAAFLMALSFTLTGIDEPVKPIFKSLWLPVHVVTVFAGNGLFTITFVASGMYLLQERFIKRKRLGALYTRLPSLATLDAIAHYALIYGFSFMTVGMITGSIYAQVALGSYWQWDPKEVWSLITWLLYAVLLHQRLTVGWRGRRAAIMAMVCFAMLIFTFAGASFWLGGYHSFENLGARNGL</sequence>
<dbReference type="Pfam" id="PF01578">
    <property type="entry name" value="Cytochrom_C_asm"/>
    <property type="match status" value="1"/>
</dbReference>
<feature type="transmembrane region" description="Helical" evidence="6">
    <location>
        <begin position="214"/>
        <end position="233"/>
    </location>
</feature>
<evidence type="ECO:0000256" key="6">
    <source>
        <dbReference type="SAM" id="Phobius"/>
    </source>
</evidence>
<feature type="transmembrane region" description="Helical" evidence="6">
    <location>
        <begin position="240"/>
        <end position="262"/>
    </location>
</feature>
<evidence type="ECO:0000256" key="5">
    <source>
        <dbReference type="ARBA" id="ARBA00023136"/>
    </source>
</evidence>
<feature type="transmembrane region" description="Helical" evidence="6">
    <location>
        <begin position="171"/>
        <end position="194"/>
    </location>
</feature>
<accession>A0A653A7N8</accession>
<evidence type="ECO:0000313" key="8">
    <source>
        <dbReference type="EMBL" id="VBB44020.1"/>
    </source>
</evidence>
<evidence type="ECO:0000256" key="3">
    <source>
        <dbReference type="ARBA" id="ARBA00022748"/>
    </source>
</evidence>
<proteinExistence type="predicted"/>
<keyword evidence="3" id="KW-0201">Cytochrome c-type biogenesis</keyword>
<organism evidence="8">
    <name type="scientific">Uncultured Desulfatiglans sp</name>
    <dbReference type="NCBI Taxonomy" id="1748965"/>
    <lineage>
        <taxon>Bacteria</taxon>
        <taxon>Pseudomonadati</taxon>
        <taxon>Thermodesulfobacteriota</taxon>
        <taxon>Desulfobacteria</taxon>
        <taxon>Desulfatiglandales</taxon>
        <taxon>Desulfatiglandaceae</taxon>
        <taxon>Desulfatiglans</taxon>
        <taxon>environmental samples</taxon>
    </lineage>
</organism>
<reference evidence="8" key="1">
    <citation type="submission" date="2018-07" db="EMBL/GenBank/DDBJ databases">
        <authorList>
            <consortium name="Genoscope - CEA"/>
            <person name="William W."/>
        </authorList>
    </citation>
    <scope>NUCLEOTIDE SEQUENCE</scope>
    <source>
        <strain evidence="8">IK1</strain>
    </source>
</reference>
<evidence type="ECO:0000259" key="7">
    <source>
        <dbReference type="Pfam" id="PF01578"/>
    </source>
</evidence>
<feature type="transmembrane region" description="Helical" evidence="6">
    <location>
        <begin position="6"/>
        <end position="24"/>
    </location>
</feature>
<feature type="transmembrane region" description="Helical" evidence="6">
    <location>
        <begin position="60"/>
        <end position="81"/>
    </location>
</feature>
<dbReference type="EMBL" id="UPXX01000027">
    <property type="protein sequence ID" value="VBB44020.1"/>
    <property type="molecule type" value="Genomic_DNA"/>
</dbReference>
<comment type="subcellular location">
    <subcellularLocation>
        <location evidence="1">Membrane</location>
        <topology evidence="1">Multi-pass membrane protein</topology>
    </subcellularLocation>
</comment>
<keyword evidence="5 6" id="KW-0472">Membrane</keyword>
<dbReference type="NCBIfam" id="TIGR03144">
    <property type="entry name" value="cytochr_II_ccsB"/>
    <property type="match status" value="1"/>
</dbReference>
<dbReference type="PANTHER" id="PTHR30071">
    <property type="entry name" value="HEME EXPORTER PROTEIN C"/>
    <property type="match status" value="1"/>
</dbReference>
<feature type="domain" description="Cytochrome c assembly protein" evidence="7">
    <location>
        <begin position="62"/>
        <end position="266"/>
    </location>
</feature>
<dbReference type="InterPro" id="IPR017562">
    <property type="entry name" value="Cyt_c_biogenesis_CcsA"/>
</dbReference>
<dbReference type="GO" id="GO:0017004">
    <property type="term" value="P:cytochrome complex assembly"/>
    <property type="evidence" value="ECO:0007669"/>
    <property type="project" value="UniProtKB-KW"/>
</dbReference>
<evidence type="ECO:0000256" key="2">
    <source>
        <dbReference type="ARBA" id="ARBA00022692"/>
    </source>
</evidence>
<evidence type="ECO:0000256" key="4">
    <source>
        <dbReference type="ARBA" id="ARBA00022989"/>
    </source>
</evidence>
<keyword evidence="4 6" id="KW-1133">Transmembrane helix</keyword>
<protein>
    <submittedName>
        <fullName evidence="8">Cytochrome c-type biogenesis protein CcsB</fullName>
    </submittedName>
</protein>
<feature type="transmembrane region" description="Helical" evidence="6">
    <location>
        <begin position="36"/>
        <end position="54"/>
    </location>
</feature>
<dbReference type="GO" id="GO:0005886">
    <property type="term" value="C:plasma membrane"/>
    <property type="evidence" value="ECO:0007669"/>
    <property type="project" value="TreeGrafter"/>
</dbReference>
<dbReference type="AlphaFoldDB" id="A0A653A7N8"/>
<dbReference type="GO" id="GO:0020037">
    <property type="term" value="F:heme binding"/>
    <property type="evidence" value="ECO:0007669"/>
    <property type="project" value="InterPro"/>
</dbReference>
<keyword evidence="2 6" id="KW-0812">Transmembrane</keyword>
<feature type="transmembrane region" description="Helical" evidence="6">
    <location>
        <begin position="93"/>
        <end position="111"/>
    </location>
</feature>
<dbReference type="InterPro" id="IPR002541">
    <property type="entry name" value="Cyt_c_assembly"/>
</dbReference>
<dbReference type="PANTHER" id="PTHR30071:SF1">
    <property type="entry name" value="CYTOCHROME B_B6 PROTEIN-RELATED"/>
    <property type="match status" value="1"/>
</dbReference>